<evidence type="ECO:0000313" key="1">
    <source>
        <dbReference type="Ensembl" id="ENSCABP00000015688.1"/>
    </source>
</evidence>
<dbReference type="InterPro" id="IPR042349">
    <property type="entry name" value="C9orf40-like"/>
</dbReference>
<protein>
    <submittedName>
        <fullName evidence="1">Uncharacterized protein</fullName>
    </submittedName>
</protein>
<proteinExistence type="predicted"/>
<keyword evidence="2" id="KW-1185">Reference proteome</keyword>
<dbReference type="Proteomes" id="UP000694404">
    <property type="component" value="Unplaced"/>
</dbReference>
<dbReference type="AlphaFoldDB" id="A0A8C0GXG8"/>
<reference evidence="1" key="2">
    <citation type="submission" date="2025-09" db="UniProtKB">
        <authorList>
            <consortium name="Ensembl"/>
        </authorList>
    </citation>
    <scope>IDENTIFICATION</scope>
</reference>
<dbReference type="PANTHER" id="PTHR16003">
    <property type="entry name" value="C9ORF40 ISOFORM 1"/>
    <property type="match status" value="1"/>
</dbReference>
<sequence length="195" mass="20949">MCRKGLRAGGWDAGRGVASGRGLGVGGLGQGVGVQERCGAQPCLPGAAPGWQQPAPPPCGPWGRAEGSARCPHLWVPDPKLPLAGNREPWPMGALGVEPTDEGSAQSPLPLLPSPGATGTWCWRVPGAARGCHTLTHYVLFLKHKEEFWQYNSFQYWRAPLPAIDLSVILDLDGKNMTDARTTFRTEIIETEMET</sequence>
<name>A0A8C0GXG8_CHEAB</name>
<organism evidence="1 2">
    <name type="scientific">Chelonoidis abingdonii</name>
    <name type="common">Abingdon island giant tortoise</name>
    <name type="synonym">Testudo abingdonii</name>
    <dbReference type="NCBI Taxonomy" id="106734"/>
    <lineage>
        <taxon>Eukaryota</taxon>
        <taxon>Metazoa</taxon>
        <taxon>Chordata</taxon>
        <taxon>Craniata</taxon>
        <taxon>Vertebrata</taxon>
        <taxon>Euteleostomi</taxon>
        <taxon>Archelosauria</taxon>
        <taxon>Testudinata</taxon>
        <taxon>Testudines</taxon>
        <taxon>Cryptodira</taxon>
        <taxon>Durocryptodira</taxon>
        <taxon>Testudinoidea</taxon>
        <taxon>Testudinidae</taxon>
        <taxon>Chelonoidis</taxon>
    </lineage>
</organism>
<accession>A0A8C0GXG8</accession>
<dbReference type="PANTHER" id="PTHR16003:SF3">
    <property type="entry name" value="CHROMOSOME 9 C9ORF40 HOMOLOG"/>
    <property type="match status" value="1"/>
</dbReference>
<dbReference type="Ensembl" id="ENSCABT00000017219.1">
    <property type="protein sequence ID" value="ENSCABP00000015688.1"/>
    <property type="gene ID" value="ENSCABG00000011718.1"/>
</dbReference>
<evidence type="ECO:0000313" key="2">
    <source>
        <dbReference type="Proteomes" id="UP000694404"/>
    </source>
</evidence>
<dbReference type="OMA" id="CGPWGRA"/>
<reference evidence="1" key="1">
    <citation type="submission" date="2025-08" db="UniProtKB">
        <authorList>
            <consortium name="Ensembl"/>
        </authorList>
    </citation>
    <scope>IDENTIFICATION</scope>
</reference>
<dbReference type="GeneTree" id="ENSGT00960000189515"/>